<comment type="caution">
    <text evidence="2">The sequence shown here is derived from an EMBL/GenBank/DDBJ whole genome shotgun (WGS) entry which is preliminary data.</text>
</comment>
<feature type="region of interest" description="Disordered" evidence="1">
    <location>
        <begin position="1"/>
        <end position="30"/>
    </location>
</feature>
<gene>
    <name evidence="2" type="ORF">ACFQ3C_16620</name>
</gene>
<evidence type="ECO:0000313" key="2">
    <source>
        <dbReference type="EMBL" id="MFD1196296.1"/>
    </source>
</evidence>
<dbReference type="Proteomes" id="UP001597151">
    <property type="component" value="Unassembled WGS sequence"/>
</dbReference>
<keyword evidence="3" id="KW-1185">Reference proteome</keyword>
<evidence type="ECO:0000256" key="1">
    <source>
        <dbReference type="SAM" id="MobiDB-lite"/>
    </source>
</evidence>
<sequence>MNDLSGMFLTDPETVALAPSAPPDAPMAMPTQILEQPPRRILPMLLAAFRPARRPSREV</sequence>
<dbReference type="EMBL" id="JBHTKR010000007">
    <property type="protein sequence ID" value="MFD1196296.1"/>
    <property type="molecule type" value="Genomic_DNA"/>
</dbReference>
<name>A0ABW3THE6_9RHOB</name>
<proteinExistence type="predicted"/>
<dbReference type="RefSeq" id="WP_380794144.1">
    <property type="nucleotide sequence ID" value="NZ_JBHTKR010000007.1"/>
</dbReference>
<protein>
    <submittedName>
        <fullName evidence="2">Uncharacterized protein</fullName>
    </submittedName>
</protein>
<accession>A0ABW3THE6</accession>
<evidence type="ECO:0000313" key="3">
    <source>
        <dbReference type="Proteomes" id="UP001597151"/>
    </source>
</evidence>
<reference evidence="3" key="1">
    <citation type="journal article" date="2019" name="Int. J. Syst. Evol. Microbiol.">
        <title>The Global Catalogue of Microorganisms (GCM) 10K type strain sequencing project: providing services to taxonomists for standard genome sequencing and annotation.</title>
        <authorList>
            <consortium name="The Broad Institute Genomics Platform"/>
            <consortium name="The Broad Institute Genome Sequencing Center for Infectious Disease"/>
            <person name="Wu L."/>
            <person name="Ma J."/>
        </authorList>
    </citation>
    <scope>NUCLEOTIDE SEQUENCE [LARGE SCALE GENOMIC DNA]</scope>
    <source>
        <strain evidence="3">CCUG 55328</strain>
    </source>
</reference>
<organism evidence="2 3">
    <name type="scientific">Seohaeicola saemankumensis</name>
    <dbReference type="NCBI Taxonomy" id="481181"/>
    <lineage>
        <taxon>Bacteria</taxon>
        <taxon>Pseudomonadati</taxon>
        <taxon>Pseudomonadota</taxon>
        <taxon>Alphaproteobacteria</taxon>
        <taxon>Rhodobacterales</taxon>
        <taxon>Roseobacteraceae</taxon>
        <taxon>Seohaeicola</taxon>
    </lineage>
</organism>